<dbReference type="Proteomes" id="UP001271007">
    <property type="component" value="Unassembled WGS sequence"/>
</dbReference>
<dbReference type="InterPro" id="IPR036928">
    <property type="entry name" value="AS_sf"/>
</dbReference>
<evidence type="ECO:0000313" key="2">
    <source>
        <dbReference type="Proteomes" id="UP001271007"/>
    </source>
</evidence>
<dbReference type="EMBL" id="JAWDJX010000035">
    <property type="protein sequence ID" value="KAK3050052.1"/>
    <property type="molecule type" value="Genomic_DNA"/>
</dbReference>
<proteinExistence type="predicted"/>
<evidence type="ECO:0000313" key="1">
    <source>
        <dbReference type="EMBL" id="KAK3050052.1"/>
    </source>
</evidence>
<comment type="caution">
    <text evidence="1">The sequence shown here is derived from an EMBL/GenBank/DDBJ whole genome shotgun (WGS) entry which is preliminary data.</text>
</comment>
<protein>
    <submittedName>
        <fullName evidence="1">Uncharacterized protein</fullName>
    </submittedName>
</protein>
<dbReference type="SUPFAM" id="SSF75304">
    <property type="entry name" value="Amidase signature (AS) enzymes"/>
    <property type="match status" value="1"/>
</dbReference>
<reference evidence="1" key="1">
    <citation type="submission" date="2023-04" db="EMBL/GenBank/DDBJ databases">
        <title>Black Yeasts Isolated from many extreme environments.</title>
        <authorList>
            <person name="Coleine C."/>
            <person name="Stajich J.E."/>
            <person name="Selbmann L."/>
        </authorList>
    </citation>
    <scope>NUCLEOTIDE SEQUENCE</scope>
    <source>
        <strain evidence="1">CCFEE 5312</strain>
    </source>
</reference>
<gene>
    <name evidence="1" type="ORF">LTR09_008707</name>
</gene>
<dbReference type="AlphaFoldDB" id="A0AAJ0DAB2"/>
<keyword evidence="2" id="KW-1185">Reference proteome</keyword>
<dbReference type="Gene3D" id="3.90.1300.10">
    <property type="entry name" value="Amidase signature (AS) domain"/>
    <property type="match status" value="1"/>
</dbReference>
<organism evidence="1 2">
    <name type="scientific">Extremus antarcticus</name>
    <dbReference type="NCBI Taxonomy" id="702011"/>
    <lineage>
        <taxon>Eukaryota</taxon>
        <taxon>Fungi</taxon>
        <taxon>Dikarya</taxon>
        <taxon>Ascomycota</taxon>
        <taxon>Pezizomycotina</taxon>
        <taxon>Dothideomycetes</taxon>
        <taxon>Dothideomycetidae</taxon>
        <taxon>Mycosphaerellales</taxon>
        <taxon>Extremaceae</taxon>
        <taxon>Extremus</taxon>
    </lineage>
</organism>
<sequence length="162" mass="18421">MLSAWQQVAGLFGASLYTRHELEQMHEDDRRKMNDARMLWEHAKLGATRRIQPEMPQAFHSPRLQGQDLFEVSVDELQQLYSSGAFTALEYTRFCLNRIHAINPYLEAIIETNPDACDDAEALDLARKFDGETGTVTSHQHTFVQTGSRCSKEVYTTGANQV</sequence>
<name>A0AAJ0DAB2_9PEZI</name>
<accession>A0AAJ0DAB2</accession>